<evidence type="ECO:0000313" key="8">
    <source>
        <dbReference type="EMBL" id="CAG9989483.1"/>
    </source>
</evidence>
<dbReference type="Pfam" id="PF05577">
    <property type="entry name" value="Peptidase_S28"/>
    <property type="match status" value="1"/>
</dbReference>
<dbReference type="AlphaFoldDB" id="A0A9N9Y578"/>
<dbReference type="GO" id="GO:0006508">
    <property type="term" value="P:proteolysis"/>
    <property type="evidence" value="ECO:0007669"/>
    <property type="project" value="UniProtKB-KW"/>
</dbReference>
<protein>
    <submittedName>
        <fullName evidence="8">Uncharacterized protein</fullName>
    </submittedName>
</protein>
<keyword evidence="5" id="KW-0325">Glycoprotein</keyword>
<reference evidence="9" key="1">
    <citation type="submission" date="2019-06" db="EMBL/GenBank/DDBJ databases">
        <authorList>
            <person name="Broberg M."/>
        </authorList>
    </citation>
    <scope>NUCLEOTIDE SEQUENCE [LARGE SCALE GENOMIC DNA]</scope>
</reference>
<feature type="chain" id="PRO_5040364585" evidence="7">
    <location>
        <begin position="18"/>
        <end position="593"/>
    </location>
</feature>
<dbReference type="EMBL" id="CABFNO020001467">
    <property type="protein sequence ID" value="CAG9989483.1"/>
    <property type="molecule type" value="Genomic_DNA"/>
</dbReference>
<dbReference type="SUPFAM" id="SSF53474">
    <property type="entry name" value="alpha/beta-Hydrolases"/>
    <property type="match status" value="1"/>
</dbReference>
<feature type="compositionally biased region" description="Low complexity" evidence="6">
    <location>
        <begin position="564"/>
        <end position="574"/>
    </location>
</feature>
<evidence type="ECO:0000256" key="3">
    <source>
        <dbReference type="ARBA" id="ARBA00022729"/>
    </source>
</evidence>
<gene>
    <name evidence="8" type="ORF">CBYS24578_00005178</name>
</gene>
<dbReference type="InterPro" id="IPR008758">
    <property type="entry name" value="Peptidase_S28"/>
</dbReference>
<evidence type="ECO:0000313" key="9">
    <source>
        <dbReference type="Proteomes" id="UP000754883"/>
    </source>
</evidence>
<dbReference type="InterPro" id="IPR029058">
    <property type="entry name" value="AB_hydrolase_fold"/>
</dbReference>
<feature type="region of interest" description="Disordered" evidence="6">
    <location>
        <begin position="550"/>
        <end position="577"/>
    </location>
</feature>
<keyword evidence="3 7" id="KW-0732">Signal</keyword>
<dbReference type="PANTHER" id="PTHR11010:SF23">
    <property type="entry name" value="SERINE PEPTIDASE"/>
    <property type="match status" value="1"/>
</dbReference>
<accession>A0A9N9Y578</accession>
<proteinExistence type="inferred from homology"/>
<comment type="similarity">
    <text evidence="1">Belongs to the peptidase S28 family.</text>
</comment>
<sequence length="593" mass="66629">MKRILAFISLLPGFACSAFLRGNAVDVDSLDPLGKSALAFPKSGHYNGWGTFNQLIDHSDPSLGTFRQRYWYSTQYWNGPGSPVVLVNSGERSAEGTDRVYLSDAMLPGLFAKELGAAVILMEHRYWGRSSPFGTLTSENLKYLTLDNSLKDIINFAQTWVPDFDPSGSSSPQRAPWIYTGGSYAGALASWLASLYPGTFWAYHGSSSVVQNIGNFWQYHRPIQEATPQNCSRDLGRVIDYIDDTLLNGTEEEKLFLKAKFKLEDLQDADFAAAIASGPWLWQRTHFSDQRQKGFNKYHKFCDYIEVCSLGTFILTLAEVISLTWIEEFCLMAYLDSPRTLGGWAGKGASGLCSVVYTNCEREAGYEGWKGRFNTGCFDSLNPSNPAYRDLTVNNWANRQWNWMLCNEPFKWWQNGAPEGTPTIVSRLLDSEYWESLCPLYFPEGGYGIQRNMTVDKINEWTGGWTVHPIKRLLESNGQFDPWRDATVSAVDRPGGPMASTPDHPVILMPGGVHCSDYYKRDWDNNPEVKRTVDKEIGIMRRWVRDFYEDGGEANGHPDEQMSGQTQNNGQTNGQAGGLLFGQIVGQIGDLRR</sequence>
<keyword evidence="4" id="KW-0378">Hydrolase</keyword>
<evidence type="ECO:0000256" key="6">
    <source>
        <dbReference type="SAM" id="MobiDB-lite"/>
    </source>
</evidence>
<dbReference type="Proteomes" id="UP000754883">
    <property type="component" value="Unassembled WGS sequence"/>
</dbReference>
<feature type="signal peptide" evidence="7">
    <location>
        <begin position="1"/>
        <end position="17"/>
    </location>
</feature>
<keyword evidence="9" id="KW-1185">Reference proteome</keyword>
<reference evidence="8 9" key="2">
    <citation type="submission" date="2021-10" db="EMBL/GenBank/DDBJ databases">
        <authorList>
            <person name="Piombo E."/>
        </authorList>
    </citation>
    <scope>NUCLEOTIDE SEQUENCE [LARGE SCALE GENOMIC DNA]</scope>
</reference>
<evidence type="ECO:0000256" key="4">
    <source>
        <dbReference type="ARBA" id="ARBA00022801"/>
    </source>
</evidence>
<dbReference type="GO" id="GO:0008239">
    <property type="term" value="F:dipeptidyl-peptidase activity"/>
    <property type="evidence" value="ECO:0007669"/>
    <property type="project" value="TreeGrafter"/>
</dbReference>
<evidence type="ECO:0000256" key="7">
    <source>
        <dbReference type="SAM" id="SignalP"/>
    </source>
</evidence>
<keyword evidence="2" id="KW-0645">Protease</keyword>
<dbReference type="GO" id="GO:0070008">
    <property type="term" value="F:serine-type exopeptidase activity"/>
    <property type="evidence" value="ECO:0007669"/>
    <property type="project" value="InterPro"/>
</dbReference>
<evidence type="ECO:0000256" key="5">
    <source>
        <dbReference type="ARBA" id="ARBA00023180"/>
    </source>
</evidence>
<name>A0A9N9Y578_9HYPO</name>
<evidence type="ECO:0000256" key="2">
    <source>
        <dbReference type="ARBA" id="ARBA00022670"/>
    </source>
</evidence>
<dbReference type="PANTHER" id="PTHR11010">
    <property type="entry name" value="PROTEASE S28 PRO-X CARBOXYPEPTIDASE-RELATED"/>
    <property type="match status" value="1"/>
</dbReference>
<dbReference type="OrthoDB" id="1735038at2759"/>
<evidence type="ECO:0000256" key="1">
    <source>
        <dbReference type="ARBA" id="ARBA00011079"/>
    </source>
</evidence>
<organism evidence="8 9">
    <name type="scientific">Clonostachys byssicola</name>
    <dbReference type="NCBI Taxonomy" id="160290"/>
    <lineage>
        <taxon>Eukaryota</taxon>
        <taxon>Fungi</taxon>
        <taxon>Dikarya</taxon>
        <taxon>Ascomycota</taxon>
        <taxon>Pezizomycotina</taxon>
        <taxon>Sordariomycetes</taxon>
        <taxon>Hypocreomycetidae</taxon>
        <taxon>Hypocreales</taxon>
        <taxon>Bionectriaceae</taxon>
        <taxon>Clonostachys</taxon>
    </lineage>
</organism>
<dbReference type="Gene3D" id="3.40.50.1820">
    <property type="entry name" value="alpha/beta hydrolase"/>
    <property type="match status" value="2"/>
</dbReference>
<comment type="caution">
    <text evidence="8">The sequence shown here is derived from an EMBL/GenBank/DDBJ whole genome shotgun (WGS) entry which is preliminary data.</text>
</comment>